<feature type="domain" description="BPTI/Kunitz inhibitor" evidence="7">
    <location>
        <begin position="20"/>
        <end position="70"/>
    </location>
</feature>
<dbReference type="InterPro" id="IPR036880">
    <property type="entry name" value="Kunitz_BPTI_sf"/>
</dbReference>
<feature type="domain" description="BPTI/Kunitz inhibitor" evidence="7">
    <location>
        <begin position="151"/>
        <end position="201"/>
    </location>
</feature>
<dbReference type="InterPro" id="IPR036179">
    <property type="entry name" value="Ig-like_dom_sf"/>
</dbReference>
<dbReference type="PROSITE" id="PS50055">
    <property type="entry name" value="TYR_PHOSPHATASE_PTP"/>
    <property type="match status" value="1"/>
</dbReference>
<dbReference type="CDD" id="cd00109">
    <property type="entry name" value="Kunitz-type"/>
    <property type="match status" value="3"/>
</dbReference>
<dbReference type="PRINTS" id="PR00700">
    <property type="entry name" value="PRTYPHPHTASE"/>
</dbReference>
<dbReference type="Pfam" id="PF00014">
    <property type="entry name" value="Kunitz_BPTI"/>
    <property type="match status" value="4"/>
</dbReference>
<dbReference type="PROSITE" id="PS50056">
    <property type="entry name" value="TYR_PHOSPHATASE_2"/>
    <property type="match status" value="1"/>
</dbReference>
<dbReference type="InterPro" id="IPR007110">
    <property type="entry name" value="Ig-like_dom"/>
</dbReference>
<evidence type="ECO:0000259" key="7">
    <source>
        <dbReference type="PROSITE" id="PS50279"/>
    </source>
</evidence>
<dbReference type="PROSITE" id="PS00383">
    <property type="entry name" value="TYR_PHOSPHATASE_1"/>
    <property type="match status" value="1"/>
</dbReference>
<feature type="compositionally biased region" description="Low complexity" evidence="4">
    <location>
        <begin position="489"/>
        <end position="501"/>
    </location>
</feature>
<keyword evidence="1" id="KW-0378">Hydrolase</keyword>
<dbReference type="InterPro" id="IPR003599">
    <property type="entry name" value="Ig_sub"/>
</dbReference>
<protein>
    <recommendedName>
        <fullName evidence="11">Protein-tyrosine-phosphatase</fullName>
    </recommendedName>
</protein>
<dbReference type="PANTHER" id="PTHR46163:SF8">
    <property type="entry name" value="PROTEIN-TYROSINE PHOSPHATASE"/>
    <property type="match status" value="1"/>
</dbReference>
<evidence type="ECO:0000256" key="2">
    <source>
        <dbReference type="ARBA" id="ARBA00023170"/>
    </source>
</evidence>
<dbReference type="SUPFAM" id="SSF48726">
    <property type="entry name" value="Immunoglobulin"/>
    <property type="match status" value="1"/>
</dbReference>
<keyword evidence="10" id="KW-1185">Reference proteome</keyword>
<evidence type="ECO:0000259" key="5">
    <source>
        <dbReference type="PROSITE" id="PS50055"/>
    </source>
</evidence>
<dbReference type="InterPro" id="IPR000242">
    <property type="entry name" value="PTP_cat"/>
</dbReference>
<feature type="compositionally biased region" description="Basic and acidic residues" evidence="4">
    <location>
        <begin position="502"/>
        <end position="513"/>
    </location>
</feature>
<evidence type="ECO:0000313" key="9">
    <source>
        <dbReference type="EMBL" id="KAK6758092.1"/>
    </source>
</evidence>
<dbReference type="InterPro" id="IPR052782">
    <property type="entry name" value="Oocyte-zygote_transition_reg"/>
</dbReference>
<dbReference type="InterPro" id="IPR013783">
    <property type="entry name" value="Ig-like_fold"/>
</dbReference>
<dbReference type="InterPro" id="IPR013098">
    <property type="entry name" value="Ig_I-set"/>
</dbReference>
<dbReference type="PRINTS" id="PR00759">
    <property type="entry name" value="BASICPTASE"/>
</dbReference>
<dbReference type="SMART" id="SM00194">
    <property type="entry name" value="PTPc"/>
    <property type="match status" value="1"/>
</dbReference>
<proteinExistence type="predicted"/>
<dbReference type="SMART" id="SM00131">
    <property type="entry name" value="KU"/>
    <property type="match status" value="4"/>
</dbReference>
<dbReference type="InterPro" id="IPR003595">
    <property type="entry name" value="Tyr_Pase_cat"/>
</dbReference>
<feature type="region of interest" description="Disordered" evidence="4">
    <location>
        <begin position="476"/>
        <end position="534"/>
    </location>
</feature>
<dbReference type="Gene3D" id="4.10.410.10">
    <property type="entry name" value="Pancreatic trypsin inhibitor Kunitz domain"/>
    <property type="match status" value="4"/>
</dbReference>
<dbReference type="CDD" id="cd00047">
    <property type="entry name" value="PTPc"/>
    <property type="match status" value="1"/>
</dbReference>
<dbReference type="Gene3D" id="2.60.40.10">
    <property type="entry name" value="Immunoglobulins"/>
    <property type="match status" value="1"/>
</dbReference>
<dbReference type="Gene3D" id="3.90.190.10">
    <property type="entry name" value="Protein tyrosine phosphatase superfamily"/>
    <property type="match status" value="1"/>
</dbReference>
<dbReference type="SMART" id="SM00409">
    <property type="entry name" value="IG"/>
    <property type="match status" value="1"/>
</dbReference>
<dbReference type="Proteomes" id="UP001303046">
    <property type="component" value="Unassembled WGS sequence"/>
</dbReference>
<evidence type="ECO:0000256" key="4">
    <source>
        <dbReference type="SAM" id="MobiDB-lite"/>
    </source>
</evidence>
<organism evidence="9 10">
    <name type="scientific">Necator americanus</name>
    <name type="common">Human hookworm</name>
    <dbReference type="NCBI Taxonomy" id="51031"/>
    <lineage>
        <taxon>Eukaryota</taxon>
        <taxon>Metazoa</taxon>
        <taxon>Ecdysozoa</taxon>
        <taxon>Nematoda</taxon>
        <taxon>Chromadorea</taxon>
        <taxon>Rhabditida</taxon>
        <taxon>Rhabditina</taxon>
        <taxon>Rhabditomorpha</taxon>
        <taxon>Strongyloidea</taxon>
        <taxon>Ancylostomatidae</taxon>
        <taxon>Bunostominae</taxon>
        <taxon>Necator</taxon>
    </lineage>
</organism>
<dbReference type="Pfam" id="PF00102">
    <property type="entry name" value="Y_phosphatase"/>
    <property type="match status" value="1"/>
</dbReference>
<accession>A0ABR1E5X3</accession>
<dbReference type="SUPFAM" id="SSF57362">
    <property type="entry name" value="BPTI-like"/>
    <property type="match status" value="4"/>
</dbReference>
<dbReference type="SMART" id="SM00404">
    <property type="entry name" value="PTPc_motif"/>
    <property type="match status" value="1"/>
</dbReference>
<evidence type="ECO:0000256" key="1">
    <source>
        <dbReference type="ARBA" id="ARBA00022912"/>
    </source>
</evidence>
<feature type="domain" description="BPTI/Kunitz inhibitor" evidence="7">
    <location>
        <begin position="210"/>
        <end position="260"/>
    </location>
</feature>
<dbReference type="EMBL" id="JAVFWL010000005">
    <property type="protein sequence ID" value="KAK6758092.1"/>
    <property type="molecule type" value="Genomic_DNA"/>
</dbReference>
<evidence type="ECO:0000256" key="3">
    <source>
        <dbReference type="ARBA" id="ARBA00051722"/>
    </source>
</evidence>
<dbReference type="SUPFAM" id="SSF52799">
    <property type="entry name" value="(Phosphotyrosine protein) phosphatases II"/>
    <property type="match status" value="1"/>
</dbReference>
<comment type="caution">
    <text evidence="9">The sequence shown here is derived from an EMBL/GenBank/DDBJ whole genome shotgun (WGS) entry which is preliminary data.</text>
</comment>
<dbReference type="PROSITE" id="PS50835">
    <property type="entry name" value="IG_LIKE"/>
    <property type="match status" value="1"/>
</dbReference>
<keyword evidence="1" id="KW-0904">Protein phosphatase</keyword>
<sequence length="852" mass="96727">MRDDPFPDEDRLPRTNVDLCLLPMDAGECRAYIPSYYYDYHKGICKEFVYGGCGGNANRFETADECATRCARRQQGRRELSRSFYADESPLEADDNANRNEQLQEVTEEKQPDVHEDDLNDEVLRGIDYDEKKVLAIQHGPLSPFTLPELCGLPEEHGSCYDDILRWRFDPEKKSCTSFMYGGCDMNANHFTSEEDCERACGSWRSTAVCSLPPEIGHCDASVSKWYYDKAKDSCTIMYWTGCGGNGNRFSSREDCESLCREESAWEENTDVCKMPRSSGPCRDAISMWYFDSSDETCKQFTYSGCRGNENRFSTKERCERKCIDRQDGEDFDVIVEGDGRTDKVAVQLKANSDKPYKVGEKIELTCDSQGLQPIVWRKDGHLLHFTKRVQEHDQFARVNIARAVVADSGDYQCAAGTNGVLSNAVAVAVIPVKRDEVDCTKDGGTRKTCTLILEGGWSPFQQVFFFNLTMCIPKKSGKSDKDHKSSNKSKSSTSISNCGGSREDEDRGKEVDSVSGNNKKFSGSFKVSPSSQPAMEKVQHWVNRALDIGVPGLMQEFRYNLAKWNPQNMTVDAFLANRDKNRYLDVPCQDQGRVTVKWPGLPNDYIHANYVAHPTTNNRFVCSQGPLDNTQLAFWAMVIQEKSEIVIMLCNTIECGKFKCSQYWPREKGETMTFGEGPGLIMVTNLDVRPMSAVDNFVRVCILKLDYFENDKPKSTVIRHFQWENWPDRGVPPTKFTATNMLSEIRGTTKPIVVHCSAGIGRTGTIVAIAYVQERMNYGQECADMDVLTKELRSQRPFSIQNEYQYIYAHRVLLAYFLEKYRNRFAHILAGDGEAKYAKWREQYKEATGCD</sequence>
<feature type="domain" description="BPTI/Kunitz inhibitor" evidence="7">
    <location>
        <begin position="273"/>
        <end position="323"/>
    </location>
</feature>
<dbReference type="InterPro" id="IPR020901">
    <property type="entry name" value="Prtase_inh_Kunz-CS"/>
</dbReference>
<dbReference type="PROSITE" id="PS50279">
    <property type="entry name" value="BPTI_KUNITZ_2"/>
    <property type="match status" value="4"/>
</dbReference>
<feature type="domain" description="Ig-like" evidence="8">
    <location>
        <begin position="343"/>
        <end position="429"/>
    </location>
</feature>
<evidence type="ECO:0000259" key="6">
    <source>
        <dbReference type="PROSITE" id="PS50056"/>
    </source>
</evidence>
<evidence type="ECO:0008006" key="11">
    <source>
        <dbReference type="Google" id="ProtNLM"/>
    </source>
</evidence>
<dbReference type="InterPro" id="IPR029021">
    <property type="entry name" value="Prot-tyrosine_phosphatase-like"/>
</dbReference>
<dbReference type="InterPro" id="IPR002223">
    <property type="entry name" value="Kunitz_BPTI"/>
</dbReference>
<dbReference type="PROSITE" id="PS00280">
    <property type="entry name" value="BPTI_KUNITZ_1"/>
    <property type="match status" value="3"/>
</dbReference>
<keyword evidence="2" id="KW-0675">Receptor</keyword>
<evidence type="ECO:0000313" key="10">
    <source>
        <dbReference type="Proteomes" id="UP001303046"/>
    </source>
</evidence>
<reference evidence="9 10" key="1">
    <citation type="submission" date="2023-08" db="EMBL/GenBank/DDBJ databases">
        <title>A Necator americanus chromosomal reference genome.</title>
        <authorList>
            <person name="Ilik V."/>
            <person name="Petrzelkova K.J."/>
            <person name="Pardy F."/>
            <person name="Fuh T."/>
            <person name="Niatou-Singa F.S."/>
            <person name="Gouil Q."/>
            <person name="Baker L."/>
            <person name="Ritchie M.E."/>
            <person name="Jex A.R."/>
            <person name="Gazzola D."/>
            <person name="Li H."/>
            <person name="Toshio Fujiwara R."/>
            <person name="Zhan B."/>
            <person name="Aroian R.V."/>
            <person name="Pafco B."/>
            <person name="Schwarz E.M."/>
        </authorList>
    </citation>
    <scope>NUCLEOTIDE SEQUENCE [LARGE SCALE GENOMIC DNA]</scope>
    <source>
        <strain evidence="9 10">Aroian</strain>
        <tissue evidence="9">Whole animal</tissue>
    </source>
</reference>
<gene>
    <name evidence="9" type="primary">Necator_chrV.g20525</name>
    <name evidence="9" type="ORF">RB195_015732</name>
</gene>
<feature type="domain" description="Tyrosine-protein phosphatase" evidence="5">
    <location>
        <begin position="578"/>
        <end position="817"/>
    </location>
</feature>
<dbReference type="PANTHER" id="PTHR46163">
    <property type="entry name" value="TYROSINE-PROTEIN PHOSPHATASE-RELATED"/>
    <property type="match status" value="1"/>
</dbReference>
<feature type="domain" description="Tyrosine specific protein phosphatases" evidence="6">
    <location>
        <begin position="747"/>
        <end position="808"/>
    </location>
</feature>
<dbReference type="Pfam" id="PF07679">
    <property type="entry name" value="I-set"/>
    <property type="match status" value="1"/>
</dbReference>
<name>A0ABR1E5X3_NECAM</name>
<dbReference type="InterPro" id="IPR016130">
    <property type="entry name" value="Tyr_Pase_AS"/>
</dbReference>
<evidence type="ECO:0000259" key="8">
    <source>
        <dbReference type="PROSITE" id="PS50835"/>
    </source>
</evidence>
<dbReference type="InterPro" id="IPR000387">
    <property type="entry name" value="Tyr_Pase_dom"/>
</dbReference>
<feature type="compositionally biased region" description="Polar residues" evidence="4">
    <location>
        <begin position="515"/>
        <end position="534"/>
    </location>
</feature>
<comment type="catalytic activity">
    <reaction evidence="3">
        <text>O-phospho-L-tyrosyl-[protein] + H2O = L-tyrosyl-[protein] + phosphate</text>
        <dbReference type="Rhea" id="RHEA:10684"/>
        <dbReference type="Rhea" id="RHEA-COMP:10136"/>
        <dbReference type="Rhea" id="RHEA-COMP:20101"/>
        <dbReference type="ChEBI" id="CHEBI:15377"/>
        <dbReference type="ChEBI" id="CHEBI:43474"/>
        <dbReference type="ChEBI" id="CHEBI:46858"/>
        <dbReference type="ChEBI" id="CHEBI:61978"/>
        <dbReference type="EC" id="3.1.3.48"/>
    </reaction>
</comment>